<dbReference type="RefSeq" id="WP_076616466.1">
    <property type="nucleotide sequence ID" value="NZ_CP019323.1"/>
</dbReference>
<dbReference type="Proteomes" id="UP000187499">
    <property type="component" value="Chromosome"/>
</dbReference>
<organism evidence="2 3">
    <name type="scientific">Companilactobacillus allii</name>
    <dbReference type="NCBI Taxonomy" id="1847728"/>
    <lineage>
        <taxon>Bacteria</taxon>
        <taxon>Bacillati</taxon>
        <taxon>Bacillota</taxon>
        <taxon>Bacilli</taxon>
        <taxon>Lactobacillales</taxon>
        <taxon>Lactobacillaceae</taxon>
        <taxon>Companilactobacillus</taxon>
    </lineage>
</organism>
<dbReference type="AlphaFoldDB" id="A0A1P8Q4E9"/>
<reference evidence="3" key="1">
    <citation type="submission" date="2016-12" db="EMBL/GenBank/DDBJ databases">
        <authorList>
            <person name="Jung M.Y."/>
            <person name="Lee S.H."/>
        </authorList>
    </citation>
    <scope>NUCLEOTIDE SEQUENCE [LARGE SCALE GENOMIC DNA]</scope>
    <source>
        <strain evidence="3">WiKim39</strain>
    </source>
</reference>
<evidence type="ECO:0000313" key="3">
    <source>
        <dbReference type="Proteomes" id="UP000187499"/>
    </source>
</evidence>
<dbReference type="EMBL" id="CP019323">
    <property type="protein sequence ID" value="APX72707.1"/>
    <property type="molecule type" value="Genomic_DNA"/>
</dbReference>
<evidence type="ECO:0000259" key="1">
    <source>
        <dbReference type="Pfam" id="PF04233"/>
    </source>
</evidence>
<dbReference type="InterPro" id="IPR006528">
    <property type="entry name" value="Phage_head_morphogenesis_dom"/>
</dbReference>
<accession>A0A1P8Q4E9</accession>
<dbReference type="Pfam" id="PF04233">
    <property type="entry name" value="Phage_Mu_F"/>
    <property type="match status" value="1"/>
</dbReference>
<proteinExistence type="predicted"/>
<gene>
    <name evidence="2" type="ORF">BTM29_09155</name>
</gene>
<evidence type="ECO:0000313" key="2">
    <source>
        <dbReference type="EMBL" id="APX72707.1"/>
    </source>
</evidence>
<dbReference type="STRING" id="1847728.BTM29_09155"/>
<keyword evidence="3" id="KW-1185">Reference proteome</keyword>
<feature type="domain" description="Phage head morphogenesis" evidence="1">
    <location>
        <begin position="199"/>
        <end position="302"/>
    </location>
</feature>
<dbReference type="NCBIfam" id="TIGR01641">
    <property type="entry name" value="phageSPP1_gp7"/>
    <property type="match status" value="1"/>
</dbReference>
<sequence length="678" mass="79007">MKMDNLTYWEKRFLQTKASQLKSTEEYERALQPQLKGLLKQIDLEANQYYRRYSINNGIPEEEVRKILNNIGNSNWNMTLDQFTQKAIEGGHKKELDNEYFKSRIARLQNLETQIKDSAGYFAKGEESRMGDALAAQYKDSYMRTIYKSQSAQFKYSANFAHFNDDQLKVIASKPWIENNFSKRIWKNYRDVLPDKLMDTMLRGTLLGYAPSKISNMLHARFQDISKKDIHRLVFSEMGYISEEATAKGYAESGIEKYEYMATLESHTCDICAKLDNQVFKLSERKDGINYPTIHAYCRCTTVPYIDDLPDVGERWTSGDGKIENNLSFKEWNKKYGENISVNTDEIKKIGIDPHDKSKWPKGIDVVETVDGDMINFNSDKGMRVSREWLNKLLRYKDDSDLIEYIEYQFGDGRFTDIAKTKNVVDWVKEVRSFKEINQNSVLNTRNNKFKIEDIRPKRITDFNFDNFSRKQLTTYIENEFGMTISESKNEKLSDLAILETVKTVSEFKGLYQALPEKIPMLRAMGSKEAGGAIAWYSRNGSTNSPLEFALNTHYFYDKAMLTNTVKQNVQVGWFSNNDEMNHIMIHEFSHHIDKQLSKLINNKSFSTRLFRTIENDYSDFNVKNIGKYAYESYEKQSDYTEPFAELFTEAYGPTPGKQALIFKKYFEEMSLEVLNNA</sequence>
<name>A0A1P8Q4E9_9LACO</name>
<dbReference type="KEGG" id="lalw:BTM29_09155"/>
<protein>
    <recommendedName>
        <fullName evidence="1">Phage head morphogenesis domain-containing protein</fullName>
    </recommendedName>
</protein>
<dbReference type="OrthoDB" id="9765386at2"/>